<feature type="transmembrane region" description="Helical" evidence="1">
    <location>
        <begin position="215"/>
        <end position="240"/>
    </location>
</feature>
<keyword evidence="1" id="KW-0812">Transmembrane</keyword>
<dbReference type="AlphaFoldDB" id="A0AAJ1U3H7"/>
<dbReference type="Pfam" id="PF09955">
    <property type="entry name" value="DUF2189"/>
    <property type="match status" value="1"/>
</dbReference>
<dbReference type="EMBL" id="JANFFA010000001">
    <property type="protein sequence ID" value="MDQ2092555.1"/>
    <property type="molecule type" value="Genomic_DNA"/>
</dbReference>
<evidence type="ECO:0000313" key="3">
    <source>
        <dbReference type="Proteomes" id="UP001227162"/>
    </source>
</evidence>
<accession>A0AAJ1U3H7</accession>
<evidence type="ECO:0000256" key="1">
    <source>
        <dbReference type="SAM" id="Phobius"/>
    </source>
</evidence>
<keyword evidence="3" id="KW-1185">Reference proteome</keyword>
<comment type="caution">
    <text evidence="2">The sequence shown here is derived from an EMBL/GenBank/DDBJ whole genome shotgun (WGS) entry which is preliminary data.</text>
</comment>
<organism evidence="2 3">
    <name type="scientific">Rhodalgimonas zhirmunskyi</name>
    <dbReference type="NCBI Taxonomy" id="2964767"/>
    <lineage>
        <taxon>Bacteria</taxon>
        <taxon>Pseudomonadati</taxon>
        <taxon>Pseudomonadota</taxon>
        <taxon>Alphaproteobacteria</taxon>
        <taxon>Rhodobacterales</taxon>
        <taxon>Roseobacteraceae</taxon>
        <taxon>Rhodalgimonas</taxon>
    </lineage>
</organism>
<keyword evidence="1" id="KW-1133">Transmembrane helix</keyword>
<reference evidence="2" key="1">
    <citation type="submission" date="2022-07" db="EMBL/GenBank/DDBJ databases">
        <authorList>
            <person name="Otstavnykh N."/>
            <person name="Isaeva M."/>
            <person name="Bystritskaya E."/>
        </authorList>
    </citation>
    <scope>NUCLEOTIDE SEQUENCE</scope>
    <source>
        <strain evidence="2">10Alg 79</strain>
    </source>
</reference>
<dbReference type="RefSeq" id="WP_317624180.1">
    <property type="nucleotide sequence ID" value="NZ_JANFFA010000001.1"/>
</dbReference>
<feature type="transmembrane region" description="Helical" evidence="1">
    <location>
        <begin position="64"/>
        <end position="85"/>
    </location>
</feature>
<name>A0AAJ1U3H7_9RHOB</name>
<sequence length="257" mass="28702">MPTQELELGVPELRPVEYAMLKEALRRGWADFKRAPGFGFIFASAYVFIGLFMLAITWATGQSYWLVFAAVGFPLIGPFAAVGLYEVSRRIEQGRPLDIYKVFGVVFQQSKRQLPSICAVIVFIFLFWFFLAHMIFALFLGLSTMTNVSSSFEVYLTANGLTMLAVGTVVGAAFAVLIYMITVISMPLLLDREVDFVTAMITSFHTVLQNPGPMLLWALLIAVLTFAAMLPVFLGLYFALPLLGHASWHLYDQIAER</sequence>
<proteinExistence type="predicted"/>
<feature type="transmembrane region" description="Helical" evidence="1">
    <location>
        <begin position="35"/>
        <end position="58"/>
    </location>
</feature>
<evidence type="ECO:0000313" key="2">
    <source>
        <dbReference type="EMBL" id="MDQ2092555.1"/>
    </source>
</evidence>
<feature type="transmembrane region" description="Helical" evidence="1">
    <location>
        <begin position="162"/>
        <end position="190"/>
    </location>
</feature>
<keyword evidence="1" id="KW-0472">Membrane</keyword>
<dbReference type="InterPro" id="IPR018692">
    <property type="entry name" value="DUF2189"/>
</dbReference>
<reference evidence="2" key="2">
    <citation type="submission" date="2023-04" db="EMBL/GenBank/DDBJ databases">
        <title>'Rhodoalgimonas zhirmunskyi' gen. nov., isolated from a red alga.</title>
        <authorList>
            <person name="Nedashkovskaya O.I."/>
            <person name="Otstavnykh N.Y."/>
            <person name="Bystritskaya E.P."/>
            <person name="Balabanova L.A."/>
            <person name="Isaeva M.P."/>
        </authorList>
    </citation>
    <scope>NUCLEOTIDE SEQUENCE</scope>
    <source>
        <strain evidence="2">10Alg 79</strain>
    </source>
</reference>
<gene>
    <name evidence="2" type="ORF">NOI20_00350</name>
</gene>
<feature type="transmembrane region" description="Helical" evidence="1">
    <location>
        <begin position="117"/>
        <end position="142"/>
    </location>
</feature>
<dbReference type="Proteomes" id="UP001227162">
    <property type="component" value="Unassembled WGS sequence"/>
</dbReference>
<protein>
    <submittedName>
        <fullName evidence="2">DUF2189 domain-containing protein</fullName>
    </submittedName>
</protein>